<comment type="caution">
    <text evidence="1">The sequence shown here is derived from an EMBL/GenBank/DDBJ whole genome shotgun (WGS) entry which is preliminary data.</text>
</comment>
<evidence type="ECO:0000313" key="2">
    <source>
        <dbReference type="Proteomes" id="UP001152622"/>
    </source>
</evidence>
<gene>
    <name evidence="1" type="ORF">SKAU_G00396740</name>
</gene>
<proteinExistence type="predicted"/>
<organism evidence="1 2">
    <name type="scientific">Synaphobranchus kaupii</name>
    <name type="common">Kaup's arrowtooth eel</name>
    <dbReference type="NCBI Taxonomy" id="118154"/>
    <lineage>
        <taxon>Eukaryota</taxon>
        <taxon>Metazoa</taxon>
        <taxon>Chordata</taxon>
        <taxon>Craniata</taxon>
        <taxon>Vertebrata</taxon>
        <taxon>Euteleostomi</taxon>
        <taxon>Actinopterygii</taxon>
        <taxon>Neopterygii</taxon>
        <taxon>Teleostei</taxon>
        <taxon>Anguilliformes</taxon>
        <taxon>Synaphobranchidae</taxon>
        <taxon>Synaphobranchus</taxon>
    </lineage>
</organism>
<dbReference type="EMBL" id="JAINUF010000020">
    <property type="protein sequence ID" value="KAJ8336331.1"/>
    <property type="molecule type" value="Genomic_DNA"/>
</dbReference>
<name>A0A9Q1IE65_SYNKA</name>
<evidence type="ECO:0000313" key="1">
    <source>
        <dbReference type="EMBL" id="KAJ8336331.1"/>
    </source>
</evidence>
<keyword evidence="2" id="KW-1185">Reference proteome</keyword>
<protein>
    <submittedName>
        <fullName evidence="1">Uncharacterized protein</fullName>
    </submittedName>
</protein>
<reference evidence="1" key="1">
    <citation type="journal article" date="2023" name="Science">
        <title>Genome structures resolve the early diversification of teleost fishes.</title>
        <authorList>
            <person name="Parey E."/>
            <person name="Louis A."/>
            <person name="Montfort J."/>
            <person name="Bouchez O."/>
            <person name="Roques C."/>
            <person name="Iampietro C."/>
            <person name="Lluch J."/>
            <person name="Castinel A."/>
            <person name="Donnadieu C."/>
            <person name="Desvignes T."/>
            <person name="Floi Bucao C."/>
            <person name="Jouanno E."/>
            <person name="Wen M."/>
            <person name="Mejri S."/>
            <person name="Dirks R."/>
            <person name="Jansen H."/>
            <person name="Henkel C."/>
            <person name="Chen W.J."/>
            <person name="Zahm M."/>
            <person name="Cabau C."/>
            <person name="Klopp C."/>
            <person name="Thompson A.W."/>
            <person name="Robinson-Rechavi M."/>
            <person name="Braasch I."/>
            <person name="Lecointre G."/>
            <person name="Bobe J."/>
            <person name="Postlethwait J.H."/>
            <person name="Berthelot C."/>
            <person name="Roest Crollius H."/>
            <person name="Guiguen Y."/>
        </authorList>
    </citation>
    <scope>NUCLEOTIDE SEQUENCE</scope>
    <source>
        <strain evidence="1">WJC10195</strain>
    </source>
</reference>
<dbReference type="AlphaFoldDB" id="A0A9Q1IE65"/>
<dbReference type="Proteomes" id="UP001152622">
    <property type="component" value="Chromosome 20"/>
</dbReference>
<accession>A0A9Q1IE65</accession>
<sequence>MEISHRKDMLLESHSQLSTATPTNQVLTDGVNRKLKCAQKDLRGHFTLSSLRVCRSLRSRASDPPGVCSCQWVEPGMASGRSLMGGASLEMRTKRCPFVQHRAHSDRFRPFLAGAGGSHSVDDPPPQKIMQDHDGTPWLTAITPCETIH</sequence>